<dbReference type="EMBL" id="JX489139">
    <property type="protein sequence ID" value="AGJ92426.1"/>
    <property type="molecule type" value="Genomic_DNA"/>
</dbReference>
<dbReference type="Proteomes" id="UP000181229">
    <property type="component" value="Segment"/>
</dbReference>
<dbReference type="EMBL" id="JX489137">
    <property type="protein sequence ID" value="AGJ91878.1"/>
    <property type="molecule type" value="Genomic_DNA"/>
</dbReference>
<dbReference type="Proteomes" id="UP000181235">
    <property type="component" value="Genome"/>
</dbReference>
<evidence type="ECO:0000313" key="3">
    <source>
        <dbReference type="EMBL" id="AGJ91878.1"/>
    </source>
</evidence>
<evidence type="ECO:0000313" key="4">
    <source>
        <dbReference type="EMBL" id="AGJ92151.1"/>
    </source>
</evidence>
<gene>
    <name evidence="3" type="ORF">VACV_TT10_186</name>
    <name evidence="4" type="ORF">VACV_TT11_186</name>
    <name evidence="5" type="ORF">VACV_TT12_186</name>
    <name evidence="1" type="ORF">VACV_TT8_186</name>
    <name evidence="2" type="ORF">VACV_TT9_186</name>
</gene>
<evidence type="ECO:0000313" key="5">
    <source>
        <dbReference type="EMBL" id="AGJ92426.1"/>
    </source>
</evidence>
<proteinExistence type="predicted"/>
<dbReference type="EMBL" id="JX489136">
    <property type="protein sequence ID" value="AGJ91608.1"/>
    <property type="molecule type" value="Genomic_DNA"/>
</dbReference>
<dbReference type="EMBL" id="JX489135">
    <property type="protein sequence ID" value="AGJ91336.1"/>
    <property type="molecule type" value="Genomic_DNA"/>
</dbReference>
<dbReference type="Proteomes" id="UP000181218">
    <property type="component" value="Segment"/>
</dbReference>
<evidence type="ECO:0000313" key="7">
    <source>
        <dbReference type="Proteomes" id="UP000181218"/>
    </source>
</evidence>
<accession>M9WEX1</accession>
<dbReference type="EMBL" id="JX489138">
    <property type="protein sequence ID" value="AGJ92151.1"/>
    <property type="molecule type" value="Genomic_DNA"/>
</dbReference>
<sequence length="53" mass="5806">MVVAMETWTNTNGKLNLLNASSPSVDVVTMDPIVIVSTMTKKQERKLRADSIA</sequence>
<name>M9WEX1_VACCV</name>
<evidence type="ECO:0000313" key="8">
    <source>
        <dbReference type="Proteomes" id="UP000181229"/>
    </source>
</evidence>
<evidence type="ECO:0000313" key="6">
    <source>
        <dbReference type="Proteomes" id="UP000181062"/>
    </source>
</evidence>
<evidence type="ECO:0000313" key="2">
    <source>
        <dbReference type="EMBL" id="AGJ91608.1"/>
    </source>
</evidence>
<reference evidence="6 7" key="1">
    <citation type="journal article" date="2013" name="PLoS ONE">
        <title>Genomic Sequence and Virulence of Clonal Isolates of Vaccinia Virus Tiantan, the Chinese Smallpox Vaccine Strain.</title>
        <authorList>
            <person name="Zhang Q."/>
            <person name="Tian M."/>
            <person name="Feng Y."/>
            <person name="Zhao K."/>
            <person name="Xu J."/>
            <person name="Liu Y."/>
            <person name="Shao Y."/>
        </authorList>
    </citation>
    <scope>NUCLEOTIDE SEQUENCE [LARGE SCALE GENOMIC DNA]</scope>
    <source>
        <strain evidence="1">Tiantan</strain>
    </source>
</reference>
<organism evidence="1 8">
    <name type="scientific">Vaccinia virus</name>
    <name type="common">VACV</name>
    <name type="synonym">Orthopoxvirus vaccinia</name>
    <dbReference type="NCBI Taxonomy" id="10245"/>
    <lineage>
        <taxon>Viruses</taxon>
        <taxon>Varidnaviria</taxon>
        <taxon>Bamfordvirae</taxon>
        <taxon>Nucleocytoviricota</taxon>
        <taxon>Pokkesviricetes</taxon>
        <taxon>Chitovirales</taxon>
        <taxon>Poxviridae</taxon>
        <taxon>Chordopoxvirinae</taxon>
        <taxon>Orthopoxvirus</taxon>
    </lineage>
</organism>
<dbReference type="Proteomes" id="UP000181523">
    <property type="component" value="Segment"/>
</dbReference>
<protein>
    <submittedName>
        <fullName evidence="1">A-type inclusion protein</fullName>
    </submittedName>
</protein>
<dbReference type="Proteomes" id="UP000181062">
    <property type="component" value="Genome"/>
</dbReference>
<evidence type="ECO:0000313" key="1">
    <source>
        <dbReference type="EMBL" id="AGJ91336.1"/>
    </source>
</evidence>